<sequence length="200" mass="21427">MPHGKEAREPVGFGDLYGEAPAAQSRRRKAHAASHLPRAERRLLVWVSPGEARYVSRLAGLSFRFILRAKRGCRVREAAVYSCQVSVSVSVTINASPPSTRQRGIPPRCSRALVTAVAEVPWAFSHQETERSRPGSLASSSAGLPSVTGPHFHEGIAGARQGPNWHGQSIAKGGLTAPSNAVRRHEDLEAVSSASLPLCL</sequence>
<accession>A0A8H4XL78</accession>
<organism evidence="2 3">
    <name type="scientific">Fusarium zealandicum</name>
    <dbReference type="NCBI Taxonomy" id="1053134"/>
    <lineage>
        <taxon>Eukaryota</taxon>
        <taxon>Fungi</taxon>
        <taxon>Dikarya</taxon>
        <taxon>Ascomycota</taxon>
        <taxon>Pezizomycotina</taxon>
        <taxon>Sordariomycetes</taxon>
        <taxon>Hypocreomycetidae</taxon>
        <taxon>Hypocreales</taxon>
        <taxon>Nectriaceae</taxon>
        <taxon>Fusarium</taxon>
        <taxon>Fusarium staphyleae species complex</taxon>
    </lineage>
</organism>
<gene>
    <name evidence="2" type="ORF">FZEAL_5113</name>
</gene>
<comment type="caution">
    <text evidence="2">The sequence shown here is derived from an EMBL/GenBank/DDBJ whole genome shotgun (WGS) entry which is preliminary data.</text>
</comment>
<feature type="compositionally biased region" description="Low complexity" evidence="1">
    <location>
        <begin position="134"/>
        <end position="144"/>
    </location>
</feature>
<reference evidence="2" key="1">
    <citation type="journal article" date="2020" name="BMC Genomics">
        <title>Correction to: Identification and distribution of gene clusters required for synthesis of sphingolipid metabolism inhibitors in diverse species of the filamentous fungus Fusarium.</title>
        <authorList>
            <person name="Kim H.S."/>
            <person name="Lohmar J.M."/>
            <person name="Busman M."/>
            <person name="Brown D.W."/>
            <person name="Naumann T.A."/>
            <person name="Divon H.H."/>
            <person name="Lysoe E."/>
            <person name="Uhlig S."/>
            <person name="Proctor R.H."/>
        </authorList>
    </citation>
    <scope>NUCLEOTIDE SEQUENCE</scope>
    <source>
        <strain evidence="2">NRRL 22465</strain>
    </source>
</reference>
<feature type="region of interest" description="Disordered" evidence="1">
    <location>
        <begin position="149"/>
        <end position="173"/>
    </location>
</feature>
<proteinExistence type="predicted"/>
<keyword evidence="3" id="KW-1185">Reference proteome</keyword>
<feature type="region of interest" description="Disordered" evidence="1">
    <location>
        <begin position="125"/>
        <end position="144"/>
    </location>
</feature>
<dbReference type="Proteomes" id="UP000635477">
    <property type="component" value="Unassembled WGS sequence"/>
</dbReference>
<name>A0A8H4XL78_9HYPO</name>
<protein>
    <submittedName>
        <fullName evidence="2">Uncharacterized protein</fullName>
    </submittedName>
</protein>
<evidence type="ECO:0000313" key="2">
    <source>
        <dbReference type="EMBL" id="KAF4978515.1"/>
    </source>
</evidence>
<dbReference type="AlphaFoldDB" id="A0A8H4XL78"/>
<dbReference type="EMBL" id="JABEYC010000362">
    <property type="protein sequence ID" value="KAF4978515.1"/>
    <property type="molecule type" value="Genomic_DNA"/>
</dbReference>
<reference evidence="2" key="2">
    <citation type="submission" date="2020-05" db="EMBL/GenBank/DDBJ databases">
        <authorList>
            <person name="Kim H.-S."/>
            <person name="Proctor R.H."/>
            <person name="Brown D.W."/>
        </authorList>
    </citation>
    <scope>NUCLEOTIDE SEQUENCE</scope>
    <source>
        <strain evidence="2">NRRL 22465</strain>
    </source>
</reference>
<evidence type="ECO:0000313" key="3">
    <source>
        <dbReference type="Proteomes" id="UP000635477"/>
    </source>
</evidence>
<evidence type="ECO:0000256" key="1">
    <source>
        <dbReference type="SAM" id="MobiDB-lite"/>
    </source>
</evidence>